<dbReference type="GeneID" id="80912239"/>
<sequence length="194" mass="22250">MFYPTAETGYRITRAIVPQGSKFQVGAHWHEEYDEYMRVIQGRLKLRLGKTWKVYTPEDGEILIAKDVIHDLCRADKDAKPGEDDEGDMIIEERSDPVDGSKELFFRHAFSTVTDKAVFGWKLPLQQLLVLMYSDTYIETLPGPAGWYATHGLYAVLNPLARLLGLKPFYDEYTPSRLVNIRMDMEGGTKKKKT</sequence>
<dbReference type="InterPro" id="IPR011051">
    <property type="entry name" value="RmlC_Cupin_sf"/>
</dbReference>
<dbReference type="RefSeq" id="XP_056069018.1">
    <property type="nucleotide sequence ID" value="XM_056217462.1"/>
</dbReference>
<reference evidence="1" key="1">
    <citation type="submission" date="2022-10" db="EMBL/GenBank/DDBJ databases">
        <title>Tapping the CABI collections for fungal endophytes: first genome assemblies for Collariella, Neodidymelliopsis, Ascochyta clinopodiicola, Didymella pomorum, Didymosphaeria variabile, Neocosmospora piperis and Neocucurbitaria cava.</title>
        <authorList>
            <person name="Hill R."/>
        </authorList>
    </citation>
    <scope>NUCLEOTIDE SEQUENCE</scope>
    <source>
        <strain evidence="1">IMI 356815</strain>
    </source>
</reference>
<dbReference type="CDD" id="cd02208">
    <property type="entry name" value="cupin_RmlC-like"/>
    <property type="match status" value="1"/>
</dbReference>
<name>A0A9W8XGR1_9PLEO</name>
<evidence type="ECO:0000313" key="1">
    <source>
        <dbReference type="EMBL" id="KAJ4350088.1"/>
    </source>
</evidence>
<dbReference type="AlphaFoldDB" id="A0A9W8XGR1"/>
<dbReference type="Proteomes" id="UP001140513">
    <property type="component" value="Unassembled WGS sequence"/>
</dbReference>
<gene>
    <name evidence="1" type="ORF">N0V89_008709</name>
</gene>
<protein>
    <submittedName>
        <fullName evidence="1">Uncharacterized protein</fullName>
    </submittedName>
</protein>
<dbReference type="SUPFAM" id="SSF51182">
    <property type="entry name" value="RmlC-like cupins"/>
    <property type="match status" value="1"/>
</dbReference>
<dbReference type="Gene3D" id="2.60.120.10">
    <property type="entry name" value="Jelly Rolls"/>
    <property type="match status" value="1"/>
</dbReference>
<dbReference type="OrthoDB" id="504210at2759"/>
<comment type="caution">
    <text evidence="1">The sequence shown here is derived from an EMBL/GenBank/DDBJ whole genome shotgun (WGS) entry which is preliminary data.</text>
</comment>
<dbReference type="InterPro" id="IPR014710">
    <property type="entry name" value="RmlC-like_jellyroll"/>
</dbReference>
<keyword evidence="2" id="KW-1185">Reference proteome</keyword>
<organism evidence="1 2">
    <name type="scientific">Didymosphaeria variabile</name>
    <dbReference type="NCBI Taxonomy" id="1932322"/>
    <lineage>
        <taxon>Eukaryota</taxon>
        <taxon>Fungi</taxon>
        <taxon>Dikarya</taxon>
        <taxon>Ascomycota</taxon>
        <taxon>Pezizomycotina</taxon>
        <taxon>Dothideomycetes</taxon>
        <taxon>Pleosporomycetidae</taxon>
        <taxon>Pleosporales</taxon>
        <taxon>Massarineae</taxon>
        <taxon>Didymosphaeriaceae</taxon>
        <taxon>Didymosphaeria</taxon>
    </lineage>
</organism>
<evidence type="ECO:0000313" key="2">
    <source>
        <dbReference type="Proteomes" id="UP001140513"/>
    </source>
</evidence>
<dbReference type="EMBL" id="JAPEUX010000006">
    <property type="protein sequence ID" value="KAJ4350088.1"/>
    <property type="molecule type" value="Genomic_DNA"/>
</dbReference>
<proteinExistence type="predicted"/>
<accession>A0A9W8XGR1</accession>